<keyword evidence="4" id="KW-1185">Reference proteome</keyword>
<organism evidence="3 4">
    <name type="scientific">Pholiota conissans</name>
    <dbReference type="NCBI Taxonomy" id="109636"/>
    <lineage>
        <taxon>Eukaryota</taxon>
        <taxon>Fungi</taxon>
        <taxon>Dikarya</taxon>
        <taxon>Basidiomycota</taxon>
        <taxon>Agaricomycotina</taxon>
        <taxon>Agaricomycetes</taxon>
        <taxon>Agaricomycetidae</taxon>
        <taxon>Agaricales</taxon>
        <taxon>Agaricineae</taxon>
        <taxon>Strophariaceae</taxon>
        <taxon>Pholiota</taxon>
    </lineage>
</organism>
<dbReference type="InterPro" id="IPR005627">
    <property type="entry name" value="CutC-like"/>
</dbReference>
<dbReference type="Gene3D" id="3.20.20.380">
    <property type="entry name" value="Copper homeostasis (CutC) domain"/>
    <property type="match status" value="1"/>
</dbReference>
<dbReference type="OrthoDB" id="7392499at2759"/>
<dbReference type="PANTHER" id="PTHR12598:SF0">
    <property type="entry name" value="COPPER HOMEOSTASIS PROTEIN CUTC HOMOLOG"/>
    <property type="match status" value="1"/>
</dbReference>
<dbReference type="Proteomes" id="UP000807469">
    <property type="component" value="Unassembled WGS sequence"/>
</dbReference>
<dbReference type="EMBL" id="MU155130">
    <property type="protein sequence ID" value="KAF9486464.1"/>
    <property type="molecule type" value="Genomic_DNA"/>
</dbReference>
<dbReference type="PANTHER" id="PTHR12598">
    <property type="entry name" value="COPPER HOMEOSTASIS PROTEIN CUTC"/>
    <property type="match status" value="1"/>
</dbReference>
<comment type="similarity">
    <text evidence="1">Belongs to the CutC family.</text>
</comment>
<accession>A0A9P5ZHD9</accession>
<dbReference type="Pfam" id="PF03932">
    <property type="entry name" value="CutC"/>
    <property type="match status" value="1"/>
</dbReference>
<evidence type="ECO:0000313" key="4">
    <source>
        <dbReference type="Proteomes" id="UP000807469"/>
    </source>
</evidence>
<comment type="caution">
    <text evidence="3">The sequence shown here is derived from an EMBL/GenBank/DDBJ whole genome shotgun (WGS) entry which is preliminary data.</text>
</comment>
<gene>
    <name evidence="3" type="ORF">BDN70DRAFT_793723</name>
</gene>
<sequence length="262" mass="28872">MTILPEFLIIEVCVDSVESAISATRAGADRLEVCANLGAGGGTTPTVGLVKSIQRAVDLPLMVMIRPRTGDFLYSNKELDVILEDVKTFKELGNIRGFVVGALTKDGHVDIERMKIIVDEILPLEGMTSTTHPLTFYSKLLLLHGHCAQAPQGLSVLQKLFNRRKELVEDDIWGLTVMPGSGVNGKTLPALLKSLLPLGLREIHLSGGRWVPSTMSFKRDGMGMGINPSTEWEVWCTQADEVQNVRRICDIMWQDFIATIEN</sequence>
<dbReference type="SUPFAM" id="SSF110395">
    <property type="entry name" value="CutC-like"/>
    <property type="match status" value="1"/>
</dbReference>
<evidence type="ECO:0000256" key="2">
    <source>
        <dbReference type="ARBA" id="ARBA00019014"/>
    </source>
</evidence>
<dbReference type="InterPro" id="IPR036822">
    <property type="entry name" value="CutC-like_dom_sf"/>
</dbReference>
<name>A0A9P5ZHD9_9AGAR</name>
<proteinExistence type="inferred from homology"/>
<reference evidence="3" key="1">
    <citation type="submission" date="2020-11" db="EMBL/GenBank/DDBJ databases">
        <authorList>
            <consortium name="DOE Joint Genome Institute"/>
            <person name="Ahrendt S."/>
            <person name="Riley R."/>
            <person name="Andreopoulos W."/>
            <person name="Labutti K."/>
            <person name="Pangilinan J."/>
            <person name="Ruiz-Duenas F.J."/>
            <person name="Barrasa J.M."/>
            <person name="Sanchez-Garcia M."/>
            <person name="Camarero S."/>
            <person name="Miyauchi S."/>
            <person name="Serrano A."/>
            <person name="Linde D."/>
            <person name="Babiker R."/>
            <person name="Drula E."/>
            <person name="Ayuso-Fernandez I."/>
            <person name="Pacheco R."/>
            <person name="Padilla G."/>
            <person name="Ferreira P."/>
            <person name="Barriuso J."/>
            <person name="Kellner H."/>
            <person name="Castanera R."/>
            <person name="Alfaro M."/>
            <person name="Ramirez L."/>
            <person name="Pisabarro A.G."/>
            <person name="Kuo A."/>
            <person name="Tritt A."/>
            <person name="Lipzen A."/>
            <person name="He G."/>
            <person name="Yan M."/>
            <person name="Ng V."/>
            <person name="Cullen D."/>
            <person name="Martin F."/>
            <person name="Rosso M.-N."/>
            <person name="Henrissat B."/>
            <person name="Hibbett D."/>
            <person name="Martinez A.T."/>
            <person name="Grigoriev I.V."/>
        </authorList>
    </citation>
    <scope>NUCLEOTIDE SEQUENCE</scope>
    <source>
        <strain evidence="3">CIRM-BRFM 674</strain>
    </source>
</reference>
<dbReference type="AlphaFoldDB" id="A0A9P5ZHD9"/>
<dbReference type="GO" id="GO:0005507">
    <property type="term" value="F:copper ion binding"/>
    <property type="evidence" value="ECO:0007669"/>
    <property type="project" value="TreeGrafter"/>
</dbReference>
<evidence type="ECO:0000256" key="1">
    <source>
        <dbReference type="ARBA" id="ARBA00007768"/>
    </source>
</evidence>
<evidence type="ECO:0000313" key="3">
    <source>
        <dbReference type="EMBL" id="KAF9486464.1"/>
    </source>
</evidence>
<protein>
    <recommendedName>
        <fullName evidence="2">Copper homeostasis protein cutC homolog</fullName>
    </recommendedName>
</protein>